<protein>
    <submittedName>
        <fullName evidence="5">2355_t:CDS:1</fullName>
    </submittedName>
</protein>
<keyword evidence="3" id="KW-0833">Ubl conjugation pathway</keyword>
<dbReference type="Pfam" id="PF00888">
    <property type="entry name" value="Cullin"/>
    <property type="match status" value="1"/>
</dbReference>
<accession>A0A9N8WDR4</accession>
<dbReference type="InterPro" id="IPR016159">
    <property type="entry name" value="Cullin_repeat-like_dom_sf"/>
</dbReference>
<keyword evidence="6" id="KW-1185">Reference proteome</keyword>
<evidence type="ECO:0000256" key="1">
    <source>
        <dbReference type="ARBA" id="ARBA00004906"/>
    </source>
</evidence>
<dbReference type="PANTHER" id="PTHR11932">
    <property type="entry name" value="CULLIN"/>
    <property type="match status" value="1"/>
</dbReference>
<gene>
    <name evidence="5" type="ORF">POCULU_LOCUS1826</name>
</gene>
<reference evidence="5" key="1">
    <citation type="submission" date="2021-06" db="EMBL/GenBank/DDBJ databases">
        <authorList>
            <person name="Kallberg Y."/>
            <person name="Tangrot J."/>
            <person name="Rosling A."/>
        </authorList>
    </citation>
    <scope>NUCLEOTIDE SEQUENCE</scope>
    <source>
        <strain evidence="5">IA702</strain>
    </source>
</reference>
<feature type="domain" description="Cullin N-terminal" evidence="4">
    <location>
        <begin position="18"/>
        <end position="361"/>
    </location>
</feature>
<comment type="caution">
    <text evidence="5">The sequence shown here is derived from an EMBL/GenBank/DDBJ whole genome shotgun (WGS) entry which is preliminary data.</text>
</comment>
<dbReference type="Proteomes" id="UP000789572">
    <property type="component" value="Unassembled WGS sequence"/>
</dbReference>
<comment type="similarity">
    <text evidence="2">Belongs to the cullin family.</text>
</comment>
<dbReference type="InterPro" id="IPR001373">
    <property type="entry name" value="Cullin_N"/>
</dbReference>
<sequence length="363" mass="42889">MSANENNIPASTSIEIIWKFLEEGIDQIMSKLEQGLNYKKYMELYTYPFAKGLSPVVTKCARSKGGDLYSRLQDYFERYLDKIRKDSVQYTDENLLRHYAKQWERYKAASTYINHVFRFLNRHWVRHKIDEGHNIYDVYTLAIICWRESVFNHVQHQMTTAVLKLIEKERNGEMVDVRLIKSVIGSYVSLGPDSDSLEVYKSHFELPFIEASQVYYKAEAGKLLEKHSITDYMKRVETILSEERDRVVSYLNPNTEKPLLNACEDILIKEHMNSMWTEFQNLLDMNKLDDLRIMYSFLSRIPGGLNPLCTQFEEYMRKQMRPGMTETTLIQVYTKNSEIVRIVFRGDEEFVASLDKACREYRK</sequence>
<evidence type="ECO:0000256" key="2">
    <source>
        <dbReference type="ARBA" id="ARBA00006019"/>
    </source>
</evidence>
<dbReference type="GO" id="GO:0006511">
    <property type="term" value="P:ubiquitin-dependent protein catabolic process"/>
    <property type="evidence" value="ECO:0007669"/>
    <property type="project" value="InterPro"/>
</dbReference>
<dbReference type="AlphaFoldDB" id="A0A9N8WDR4"/>
<evidence type="ECO:0000256" key="3">
    <source>
        <dbReference type="ARBA" id="ARBA00022786"/>
    </source>
</evidence>
<dbReference type="FunFam" id="1.20.1310.10:FF:000011">
    <property type="entry name" value="Cullin 1"/>
    <property type="match status" value="1"/>
</dbReference>
<proteinExistence type="inferred from homology"/>
<evidence type="ECO:0000313" key="5">
    <source>
        <dbReference type="EMBL" id="CAG8486416.1"/>
    </source>
</evidence>
<dbReference type="EMBL" id="CAJVPJ010000149">
    <property type="protein sequence ID" value="CAG8486416.1"/>
    <property type="molecule type" value="Genomic_DNA"/>
</dbReference>
<dbReference type="GO" id="GO:0031625">
    <property type="term" value="F:ubiquitin protein ligase binding"/>
    <property type="evidence" value="ECO:0007669"/>
    <property type="project" value="InterPro"/>
</dbReference>
<dbReference type="InterPro" id="IPR045093">
    <property type="entry name" value="Cullin"/>
</dbReference>
<evidence type="ECO:0000259" key="4">
    <source>
        <dbReference type="Pfam" id="PF00888"/>
    </source>
</evidence>
<dbReference type="SUPFAM" id="SSF74788">
    <property type="entry name" value="Cullin repeat-like"/>
    <property type="match status" value="1"/>
</dbReference>
<comment type="pathway">
    <text evidence="1">Protein modification; protein ubiquitination.</text>
</comment>
<dbReference type="Gene3D" id="1.20.1310.10">
    <property type="entry name" value="Cullin Repeats"/>
    <property type="match status" value="3"/>
</dbReference>
<organism evidence="5 6">
    <name type="scientific">Paraglomus occultum</name>
    <dbReference type="NCBI Taxonomy" id="144539"/>
    <lineage>
        <taxon>Eukaryota</taxon>
        <taxon>Fungi</taxon>
        <taxon>Fungi incertae sedis</taxon>
        <taxon>Mucoromycota</taxon>
        <taxon>Glomeromycotina</taxon>
        <taxon>Glomeromycetes</taxon>
        <taxon>Paraglomerales</taxon>
        <taxon>Paraglomeraceae</taxon>
        <taxon>Paraglomus</taxon>
    </lineage>
</organism>
<name>A0A9N8WDR4_9GLOM</name>
<dbReference type="OrthoDB" id="27073at2759"/>
<evidence type="ECO:0000313" key="6">
    <source>
        <dbReference type="Proteomes" id="UP000789572"/>
    </source>
</evidence>